<feature type="transmembrane region" description="Helical" evidence="1">
    <location>
        <begin position="13"/>
        <end position="34"/>
    </location>
</feature>
<dbReference type="Gramene" id="TraesROB_scaffold_064276_01G000300.1">
    <property type="protein sequence ID" value="TraesROB_scaffold_064276_01G000300.1"/>
    <property type="gene ID" value="TraesROB_scaffold_064276_01G000300"/>
</dbReference>
<dbReference type="STRING" id="4565.A0A3B6KHZ9"/>
<dbReference type="Gramene" id="TraesNOR5A03G02710650.1">
    <property type="protein sequence ID" value="TraesNOR5A03G02710650.1.CDS1"/>
    <property type="gene ID" value="TraesNOR5A03G02710650"/>
</dbReference>
<evidence type="ECO:0000313" key="4">
    <source>
        <dbReference type="Proteomes" id="UP000019116"/>
    </source>
</evidence>
<accession>A0A3B6KHZ9</accession>
<reference evidence="3" key="1">
    <citation type="submission" date="2018-08" db="EMBL/GenBank/DDBJ databases">
        <authorList>
            <person name="Rossello M."/>
        </authorList>
    </citation>
    <scope>NUCLEOTIDE SEQUENCE [LARGE SCALE GENOMIC DNA]</scope>
    <source>
        <strain evidence="3">cv. Chinese Spring</strain>
    </source>
</reference>
<dbReference type="Gramene" id="TraesCLE_scaffold_039753_01G000100.1">
    <property type="protein sequence ID" value="TraesCLE_scaffold_039753_01G000100.1"/>
    <property type="gene ID" value="TraesCLE_scaffold_039753_01G000100"/>
</dbReference>
<evidence type="ECO:0000256" key="1">
    <source>
        <dbReference type="SAM" id="Phobius"/>
    </source>
</evidence>
<dbReference type="RefSeq" id="XP_044378820.1">
    <property type="nucleotide sequence ID" value="XM_044522885.1"/>
</dbReference>
<feature type="domain" description="DUF4220" evidence="2">
    <location>
        <begin position="49"/>
        <end position="382"/>
    </location>
</feature>
<sequence>MVAAWPRELWNNWSIQILVLLSLGLQVALFLFAGIRRRGAHSVLRFFLWLAYQLADYTATYALGHLSLKGAPRDQPIVAFWAPFLLLHLGGPDNITAYSLEDNKLWKRHLLSAILQMSGAVYVLYEHVVDRGALLRLASALMFAIGAVKYWERTWALMGGNLDDIRGSIKKQPAAMHGHFHPHDKVFKDGDFDEESLVRRAHSLFHICKRAMVDYPVMEDDSHGQDTTKLIGEVRLWRLMETELSLMYDMLYTKAPVISTCFGYLVRLISPIAIVASLLLFKFIDKNAHRRVDVNITYVLYGGALFMEMTSLLNALGSSWAFAFLSTTSWHWLRYAALCNERWDRLRRVVACLHHLVRVGGGSRYRSRRWSYTMGQYNMLHYCTRSNSALTRPLLGSLAKKVGLGLNELWNRKHFSWVIDMPDHVKDSISEHMKKMYNAGGVNSLGMLKNRWGEEPLAREELLEEGSIFKDSLGVEFQECIIIWHIGTDVFLAKSEQAKEDDVKAIKIISNYMMYLLVDQPDMLPGLSQNRLYQLTCESLVKTWRSTHRRRNMNSGATLKNLFRLHDDADSNSRATDRDELAEKLYDEYESKSFMYDSPRLSYVAQLAKELLAMEKGGTVDPVKLVREVWTDILVYAGNKCSRKFHAEKLNSGGELTTILWLMAEHFYQIYLGSLVKRKKKGNDLAGEGISHPGR</sequence>
<dbReference type="Pfam" id="PF13968">
    <property type="entry name" value="DUF4220"/>
    <property type="match status" value="1"/>
</dbReference>
<dbReference type="OMA" id="TWRSTHR"/>
<dbReference type="Gramene" id="TraesCAD_scaffold_070246_01G000200.1">
    <property type="protein sequence ID" value="TraesCAD_scaffold_070246_01G000200.1"/>
    <property type="gene ID" value="TraesCAD_scaffold_070246_01G000200"/>
</dbReference>
<keyword evidence="1" id="KW-0472">Membrane</keyword>
<dbReference type="Gramene" id="TraesCS5A02G270600.1">
    <property type="protein sequence ID" value="TraesCS5A02G270600.1.cds1"/>
    <property type="gene ID" value="TraesCS5A02G270600"/>
</dbReference>
<reference evidence="3" key="2">
    <citation type="submission" date="2018-10" db="UniProtKB">
        <authorList>
            <consortium name="EnsemblPlants"/>
        </authorList>
    </citation>
    <scope>IDENTIFICATION</scope>
</reference>
<dbReference type="GeneID" id="123101428"/>
<dbReference type="PANTHER" id="PTHR31325">
    <property type="entry name" value="OS01G0798800 PROTEIN-RELATED"/>
    <property type="match status" value="1"/>
</dbReference>
<dbReference type="Pfam" id="PF04578">
    <property type="entry name" value="DUF594"/>
    <property type="match status" value="1"/>
</dbReference>
<feature type="transmembrane region" description="Helical" evidence="1">
    <location>
        <begin position="304"/>
        <end position="325"/>
    </location>
</feature>
<keyword evidence="4" id="KW-1185">Reference proteome</keyword>
<feature type="transmembrane region" description="Helical" evidence="1">
    <location>
        <begin position="46"/>
        <end position="66"/>
    </location>
</feature>
<gene>
    <name evidence="3" type="primary">LOC123101428</name>
</gene>
<dbReference type="Gramene" id="TraesCS5A03G0666700.1">
    <property type="protein sequence ID" value="TraesCS5A03G0666700.1.CDS1"/>
    <property type="gene ID" value="TraesCS5A03G0666700"/>
</dbReference>
<dbReference type="AlphaFoldDB" id="A0A3B6KHZ9"/>
<evidence type="ECO:0000313" key="3">
    <source>
        <dbReference type="EnsemblPlants" id="TraesCS5A02G270600.1.cds1"/>
    </source>
</evidence>
<organism evidence="3">
    <name type="scientific">Triticum aestivum</name>
    <name type="common">Wheat</name>
    <dbReference type="NCBI Taxonomy" id="4565"/>
    <lineage>
        <taxon>Eukaryota</taxon>
        <taxon>Viridiplantae</taxon>
        <taxon>Streptophyta</taxon>
        <taxon>Embryophyta</taxon>
        <taxon>Tracheophyta</taxon>
        <taxon>Spermatophyta</taxon>
        <taxon>Magnoliopsida</taxon>
        <taxon>Liliopsida</taxon>
        <taxon>Poales</taxon>
        <taxon>Poaceae</taxon>
        <taxon>BOP clade</taxon>
        <taxon>Pooideae</taxon>
        <taxon>Triticodae</taxon>
        <taxon>Triticeae</taxon>
        <taxon>Triticinae</taxon>
        <taxon>Triticum</taxon>
    </lineage>
</organism>
<dbReference type="EnsemblPlants" id="TraesCS5A02G270600.1">
    <property type="protein sequence ID" value="TraesCS5A02G270600.1.cds1"/>
    <property type="gene ID" value="TraesCS5A02G270600"/>
</dbReference>
<proteinExistence type="predicted"/>
<evidence type="ECO:0000259" key="2">
    <source>
        <dbReference type="Pfam" id="PF13968"/>
    </source>
</evidence>
<keyword evidence="1" id="KW-1133">Transmembrane helix</keyword>
<dbReference type="OrthoDB" id="616892at2759"/>
<dbReference type="Proteomes" id="UP000019116">
    <property type="component" value="Chromosome 5A"/>
</dbReference>
<feature type="transmembrane region" description="Helical" evidence="1">
    <location>
        <begin position="264"/>
        <end position="284"/>
    </location>
</feature>
<dbReference type="InterPro" id="IPR007658">
    <property type="entry name" value="DUF594"/>
</dbReference>
<dbReference type="KEGG" id="taes:123101428"/>
<dbReference type="InterPro" id="IPR025315">
    <property type="entry name" value="DUF4220"/>
</dbReference>
<protein>
    <recommendedName>
        <fullName evidence="2">DUF4220 domain-containing protein</fullName>
    </recommendedName>
</protein>
<keyword evidence="1" id="KW-0812">Transmembrane</keyword>
<name>A0A3B6KHZ9_WHEAT</name>